<gene>
    <name evidence="1" type="ORF">FC84_GL001037</name>
</gene>
<keyword evidence="2" id="KW-1185">Reference proteome</keyword>
<dbReference type="AlphaFoldDB" id="A0A0R2BLX3"/>
<accession>A0A0R2BLX3</accession>
<sequence>MTLVEFLQLLGTNRVISAEDLLQARLRRVIPLHRELEFIDDFDVLINYRLANPQGIKTLVISTNTVYFSTYSTKCLLQKRMANSILDISVVRRLKQHLGLPNNQELSLCFGNWRAMHLTGVSSSKSADWVALHHVYHLEKVARK</sequence>
<reference evidence="1 2" key="1">
    <citation type="journal article" date="2015" name="Genome Announc.">
        <title>Expanding the biotechnology potential of lactobacilli through comparative genomics of 213 strains and associated genera.</title>
        <authorList>
            <person name="Sun Z."/>
            <person name="Harris H.M."/>
            <person name="McCann A."/>
            <person name="Guo C."/>
            <person name="Argimon S."/>
            <person name="Zhang W."/>
            <person name="Yang X."/>
            <person name="Jeffery I.B."/>
            <person name="Cooney J.C."/>
            <person name="Kagawa T.F."/>
            <person name="Liu W."/>
            <person name="Song Y."/>
            <person name="Salvetti E."/>
            <person name="Wrobel A."/>
            <person name="Rasinkangas P."/>
            <person name="Parkhill J."/>
            <person name="Rea M.C."/>
            <person name="O'Sullivan O."/>
            <person name="Ritari J."/>
            <person name="Douillard F.P."/>
            <person name="Paul Ross R."/>
            <person name="Yang R."/>
            <person name="Briner A.E."/>
            <person name="Felis G.E."/>
            <person name="de Vos W.M."/>
            <person name="Barrangou R."/>
            <person name="Klaenhammer T.R."/>
            <person name="Caufield P.W."/>
            <person name="Cui Y."/>
            <person name="Zhang H."/>
            <person name="O'Toole P.W."/>
        </authorList>
    </citation>
    <scope>NUCLEOTIDE SEQUENCE [LARGE SCALE GENOMIC DNA]</scope>
    <source>
        <strain evidence="1 2">DSM 20335</strain>
    </source>
</reference>
<dbReference type="Proteomes" id="UP000051813">
    <property type="component" value="Unassembled WGS sequence"/>
</dbReference>
<proteinExistence type="predicted"/>
<protein>
    <submittedName>
        <fullName evidence="1">Uncharacterized protein</fullName>
    </submittedName>
</protein>
<dbReference type="PATRIC" id="fig|1423738.3.peg.1049"/>
<dbReference type="EMBL" id="AYYK01000003">
    <property type="protein sequence ID" value="KRM79570.1"/>
    <property type="molecule type" value="Genomic_DNA"/>
</dbReference>
<organism evidence="1 2">
    <name type="scientific">Lapidilactobacillus dextrinicus DSM 20335</name>
    <dbReference type="NCBI Taxonomy" id="1423738"/>
    <lineage>
        <taxon>Bacteria</taxon>
        <taxon>Bacillati</taxon>
        <taxon>Bacillota</taxon>
        <taxon>Bacilli</taxon>
        <taxon>Lactobacillales</taxon>
        <taxon>Lactobacillaceae</taxon>
        <taxon>Lapidilactobacillus</taxon>
    </lineage>
</organism>
<name>A0A0R2BLX3_9LACO</name>
<evidence type="ECO:0000313" key="2">
    <source>
        <dbReference type="Proteomes" id="UP000051813"/>
    </source>
</evidence>
<comment type="caution">
    <text evidence="1">The sequence shown here is derived from an EMBL/GenBank/DDBJ whole genome shotgun (WGS) entry which is preliminary data.</text>
</comment>
<evidence type="ECO:0000313" key="1">
    <source>
        <dbReference type="EMBL" id="KRM79570.1"/>
    </source>
</evidence>
<dbReference type="OrthoDB" id="2285210at2"/>